<organism evidence="1 2">
    <name type="scientific">Virgisporangium ochraceum</name>
    <dbReference type="NCBI Taxonomy" id="65505"/>
    <lineage>
        <taxon>Bacteria</taxon>
        <taxon>Bacillati</taxon>
        <taxon>Actinomycetota</taxon>
        <taxon>Actinomycetes</taxon>
        <taxon>Micromonosporales</taxon>
        <taxon>Micromonosporaceae</taxon>
        <taxon>Virgisporangium</taxon>
    </lineage>
</organism>
<dbReference type="RefSeq" id="WP_203926247.1">
    <property type="nucleotide sequence ID" value="NZ_BOPH01000017.1"/>
</dbReference>
<name>A0A8J4E909_9ACTN</name>
<sequence length="64" mass="7065">MPTATLTPRQIIDAYARFTTEGASLHDLARRHGVSTETIRQTLIACGCTMRSRGYRTPKEPTSA</sequence>
<dbReference type="Proteomes" id="UP000635606">
    <property type="component" value="Unassembled WGS sequence"/>
</dbReference>
<dbReference type="AlphaFoldDB" id="A0A8J4E909"/>
<protein>
    <submittedName>
        <fullName evidence="1">Uncharacterized protein</fullName>
    </submittedName>
</protein>
<proteinExistence type="predicted"/>
<accession>A0A8J4E909</accession>
<reference evidence="1" key="1">
    <citation type="submission" date="2021-01" db="EMBL/GenBank/DDBJ databases">
        <title>Whole genome shotgun sequence of Virgisporangium ochraceum NBRC 16418.</title>
        <authorList>
            <person name="Komaki H."/>
            <person name="Tamura T."/>
        </authorList>
    </citation>
    <scope>NUCLEOTIDE SEQUENCE</scope>
    <source>
        <strain evidence="1">NBRC 16418</strain>
    </source>
</reference>
<evidence type="ECO:0000313" key="2">
    <source>
        <dbReference type="Proteomes" id="UP000635606"/>
    </source>
</evidence>
<gene>
    <name evidence="1" type="ORF">Voc01_011830</name>
</gene>
<dbReference type="EMBL" id="BOPH01000017">
    <property type="protein sequence ID" value="GIJ66266.1"/>
    <property type="molecule type" value="Genomic_DNA"/>
</dbReference>
<evidence type="ECO:0000313" key="1">
    <source>
        <dbReference type="EMBL" id="GIJ66266.1"/>
    </source>
</evidence>
<comment type="caution">
    <text evidence="1">The sequence shown here is derived from an EMBL/GenBank/DDBJ whole genome shotgun (WGS) entry which is preliminary data.</text>
</comment>
<keyword evidence="2" id="KW-1185">Reference proteome</keyword>